<dbReference type="InterPro" id="IPR036278">
    <property type="entry name" value="Sialidase_sf"/>
</dbReference>
<protein>
    <submittedName>
        <fullName evidence="2">Putative sialidase</fullName>
    </submittedName>
</protein>
<dbReference type="PANTHER" id="PTHR43752">
    <property type="entry name" value="BNR/ASP-BOX REPEAT FAMILY PROTEIN"/>
    <property type="match status" value="1"/>
</dbReference>
<evidence type="ECO:0000259" key="1">
    <source>
        <dbReference type="Pfam" id="PF13088"/>
    </source>
</evidence>
<sequence length="379" mass="41825">MTRYERFKKHLLKNKVISTGACRGILPVLSLVFFLLCLLSCSGPDENSGSGNVKGLKAGRDYVYVCREGGAGGYEAFPDVCRLKDGRLMVVFYAGYDHVSLPDENHPRGGRICYVISEDEGRTWSPARVLYDGPDDDRDPSIARLSTGRLLCTFFSLKRKDQGWEGLGSRVMSSEDGGIIWSGPRLISGDYYCSSPVRELPDGRLILGLYRQAETGSHGAVTISQDGGESWSRPIDIDNGGYPLDAETDVIPLKDGTLYAIQRSRGESMCFSLSGDGGRSWSVSEPVGFPGHSPYLLRIPGDIIVLAHRLPATSLHYSLDEARTWSQNIIIDKVIGAYPSMVELRDGSVLVVYYEEGQGSDIRARRFRLTRSGLTWLTF</sequence>
<dbReference type="Gene3D" id="2.120.10.10">
    <property type="match status" value="1"/>
</dbReference>
<comment type="caution">
    <text evidence="2">The sequence shown here is derived from an EMBL/GenBank/DDBJ whole genome shotgun (WGS) entry which is preliminary data.</text>
</comment>
<name>A0A3E2BQX6_9BACT</name>
<evidence type="ECO:0000313" key="2">
    <source>
        <dbReference type="EMBL" id="RFT17129.1"/>
    </source>
</evidence>
<dbReference type="SUPFAM" id="SSF50939">
    <property type="entry name" value="Sialidases"/>
    <property type="match status" value="1"/>
</dbReference>
<evidence type="ECO:0000313" key="3">
    <source>
        <dbReference type="Proteomes" id="UP000257323"/>
    </source>
</evidence>
<reference evidence="2 3" key="1">
    <citation type="submission" date="2018-08" db="EMBL/GenBank/DDBJ databases">
        <title>Genome analysis of the thermophilic bacterium of the candidate phylum Aminicenantes from deep subsurface aquifer revealed its physiology and ecological role.</title>
        <authorList>
            <person name="Kadnikov V.V."/>
            <person name="Mardanov A.V."/>
            <person name="Beletsky A.V."/>
            <person name="Karnachuk O.V."/>
            <person name="Ravin N.V."/>
        </authorList>
    </citation>
    <scope>NUCLEOTIDE SEQUENCE [LARGE SCALE GENOMIC DNA]</scope>
    <source>
        <strain evidence="2">BY38</strain>
    </source>
</reference>
<dbReference type="AlphaFoldDB" id="A0A3E2BQX6"/>
<dbReference type="Pfam" id="PF13088">
    <property type="entry name" value="BNR_2"/>
    <property type="match status" value="1"/>
</dbReference>
<proteinExistence type="predicted"/>
<dbReference type="InterPro" id="IPR011040">
    <property type="entry name" value="Sialidase"/>
</dbReference>
<accession>A0A3E2BQX6</accession>
<feature type="domain" description="Sialidase" evidence="1">
    <location>
        <begin position="116"/>
        <end position="349"/>
    </location>
</feature>
<dbReference type="Proteomes" id="UP000257323">
    <property type="component" value="Unassembled WGS sequence"/>
</dbReference>
<dbReference type="EMBL" id="QUAH01000001">
    <property type="protein sequence ID" value="RFT17129.1"/>
    <property type="molecule type" value="Genomic_DNA"/>
</dbReference>
<dbReference type="PANTHER" id="PTHR43752:SF2">
    <property type="entry name" value="BNR_ASP-BOX REPEAT FAMILY PROTEIN"/>
    <property type="match status" value="1"/>
</dbReference>
<organism evidence="2 3">
    <name type="scientific">Candidatus Saccharicenans subterraneus</name>
    <dbReference type="NCBI Taxonomy" id="2508984"/>
    <lineage>
        <taxon>Bacteria</taxon>
        <taxon>Candidatus Aminicenantota</taxon>
        <taxon>Candidatus Aminicenantia</taxon>
        <taxon>Candidatus Aminicenantales</taxon>
        <taxon>Candidatus Saccharicenantaceae</taxon>
        <taxon>Candidatus Saccharicenans</taxon>
    </lineage>
</organism>
<gene>
    <name evidence="2" type="ORF">OP8BY_1071</name>
</gene>
<dbReference type="CDD" id="cd15482">
    <property type="entry name" value="Sialidase_non-viral"/>
    <property type="match status" value="1"/>
</dbReference>